<gene>
    <name evidence="2" type="ORF">SNR37_003052</name>
</gene>
<feature type="region of interest" description="Disordered" evidence="1">
    <location>
        <begin position="436"/>
        <end position="491"/>
    </location>
</feature>
<evidence type="ECO:0000313" key="2">
    <source>
        <dbReference type="EMBL" id="MEE1673626.1"/>
    </source>
</evidence>
<dbReference type="Proteomes" id="UP001310248">
    <property type="component" value="Unassembled WGS sequence"/>
</dbReference>
<feature type="compositionally biased region" description="Polar residues" evidence="1">
    <location>
        <begin position="459"/>
        <end position="474"/>
    </location>
</feature>
<organism evidence="2 3">
    <name type="scientific">Agarivorans aestuarii</name>
    <dbReference type="NCBI Taxonomy" id="1563703"/>
    <lineage>
        <taxon>Bacteria</taxon>
        <taxon>Pseudomonadati</taxon>
        <taxon>Pseudomonadota</taxon>
        <taxon>Gammaproteobacteria</taxon>
        <taxon>Alteromonadales</taxon>
        <taxon>Alteromonadaceae</taxon>
        <taxon>Agarivorans</taxon>
    </lineage>
</organism>
<dbReference type="EMBL" id="JAYDYW010000005">
    <property type="protein sequence ID" value="MEE1673626.1"/>
    <property type="molecule type" value="Genomic_DNA"/>
</dbReference>
<accession>A0ABU7G2L0</accession>
<sequence length="649" mass="70152">MHLQSNPIEFSKFNQTLLVDAFGQSYWFLPKQLQHGEVSGEPVHNSIDRYWVESLLQKHSSNWGYQFDLGKLYQQLSNDYLAHSKSHQDKLNWLSTSIVNGEVSVFKGESFAPTPPTDAEGGVPVATLPENAVARATSTQAPLGHGGQTTEDILEALDLYCALPDGSPAANLPYKATLADGSVFEGMLDASGQANLQNLKPNNVDVEFGEKHDEAAIAATRAEITAVLSSIIAAERAEGAKIAAEYGELNALEKGASSIGSLLTGVGGALGDAAEFTYNLIELGSMQGQLKRALSAGWDAYNVDDDKGWAESFASNWNTEQHQAYVKALGFDPSSITKENLTEAYETSSFISDDSETQTVLLQFVKDFADAQHHTELTEMGGAAIFDIVLGAILVALTGGAGTAAVAANKVRHLDKLGGLFKTLAKQLKKKAQFKTKSGRTGSKVEQKIAKPAGATVPTDASKQRAVSGNNAVNKRNRPEPDEWVSYRTHGVQLSPMQTEQGRKLVKSYEDSGLSKAQAISRADELIRSGSTLPETVALKKGDKLYKLVPEGDVPGKYSPYFATKSEVKSFEQARYDEITDKIGIPLESQQTMRFEVFEVEANRDVEVFESIIAPTTQNGYSQPGGGVQTLITDRSAFSAPKSTNWKLP</sequence>
<protein>
    <submittedName>
        <fullName evidence="2">Uncharacterized protein</fullName>
    </submittedName>
</protein>
<evidence type="ECO:0000313" key="3">
    <source>
        <dbReference type="Proteomes" id="UP001310248"/>
    </source>
</evidence>
<proteinExistence type="predicted"/>
<dbReference type="RefSeq" id="WP_329774884.1">
    <property type="nucleotide sequence ID" value="NZ_JAYDYW010000005.1"/>
</dbReference>
<evidence type="ECO:0000256" key="1">
    <source>
        <dbReference type="SAM" id="MobiDB-lite"/>
    </source>
</evidence>
<comment type="caution">
    <text evidence="2">The sequence shown here is derived from an EMBL/GenBank/DDBJ whole genome shotgun (WGS) entry which is preliminary data.</text>
</comment>
<keyword evidence="3" id="KW-1185">Reference proteome</keyword>
<name>A0ABU7G2L0_9ALTE</name>
<reference evidence="2 3" key="2">
    <citation type="submission" date="2023-12" db="EMBL/GenBank/DDBJ databases">
        <authorList>
            <consortium name="Cladostephus spongiosus"/>
            <person name="Lorente B."/>
            <person name="Cabral C."/>
            <person name="Frias J."/>
            <person name="Faria J."/>
            <person name="Toubarro D."/>
        </authorList>
    </citation>
    <scope>NUCLEOTIDE SEQUENCE [LARGE SCALE GENOMIC DNA]</scope>
    <source>
        <strain evidence="2 3">ZMCS4</strain>
    </source>
</reference>
<reference evidence="3" key="1">
    <citation type="submission" date="2023-07" db="EMBL/GenBank/DDBJ databases">
        <title>Draft genome sequence of Agarivorans aestuarii strain ZMCS4, a CAZymes producing bacteria isolated from the marine brown algae Clodostephus spongiosus.</title>
        <authorList>
            <person name="Lorente B."/>
            <person name="Cabral C."/>
            <person name="Frias J."/>
            <person name="Faria J."/>
            <person name="Toubarro D."/>
        </authorList>
    </citation>
    <scope>NUCLEOTIDE SEQUENCE [LARGE SCALE GENOMIC DNA]</scope>
    <source>
        <strain evidence="3">ZMCS4</strain>
    </source>
</reference>